<dbReference type="Proteomes" id="UP000003561">
    <property type="component" value="Unassembled WGS sequence"/>
</dbReference>
<reference evidence="1 2" key="2">
    <citation type="submission" date="2009-03" db="EMBL/GenBank/DDBJ databases">
        <title>Draft genome sequence of Roseburia inulinivorans (DSM 16841).</title>
        <authorList>
            <person name="Sudarsanam P."/>
            <person name="Ley R."/>
            <person name="Guruge J."/>
            <person name="Turnbaugh P.J."/>
            <person name="Mahowald M."/>
            <person name="Liep D."/>
            <person name="Gordon J."/>
        </authorList>
    </citation>
    <scope>NUCLEOTIDE SEQUENCE [LARGE SCALE GENOMIC DNA]</scope>
    <source>
        <strain evidence="1 2">DSM 16841</strain>
    </source>
</reference>
<evidence type="ECO:0000313" key="1">
    <source>
        <dbReference type="EMBL" id="EEG95507.1"/>
    </source>
</evidence>
<gene>
    <name evidence="1" type="ORF">ROSEINA2194_00704</name>
</gene>
<name>C0FPQ2_9FIRM</name>
<accession>C0FPQ2</accession>
<comment type="caution">
    <text evidence="1">The sequence shown here is derived from an EMBL/GenBank/DDBJ whole genome shotgun (WGS) entry which is preliminary data.</text>
</comment>
<dbReference type="EMBL" id="ACFY01000031">
    <property type="protein sequence ID" value="EEG95507.1"/>
    <property type="molecule type" value="Genomic_DNA"/>
</dbReference>
<organism evidence="1 2">
    <name type="scientific">Roseburia inulinivorans DSM 16841</name>
    <dbReference type="NCBI Taxonomy" id="622312"/>
    <lineage>
        <taxon>Bacteria</taxon>
        <taxon>Bacillati</taxon>
        <taxon>Bacillota</taxon>
        <taxon>Clostridia</taxon>
        <taxon>Lachnospirales</taxon>
        <taxon>Lachnospiraceae</taxon>
        <taxon>Roseburia</taxon>
    </lineage>
</organism>
<reference evidence="1 2" key="1">
    <citation type="submission" date="2009-02" db="EMBL/GenBank/DDBJ databases">
        <authorList>
            <person name="Fulton L."/>
            <person name="Clifton S."/>
            <person name="Fulton B."/>
            <person name="Xu J."/>
            <person name="Minx P."/>
            <person name="Pepin K.H."/>
            <person name="Johnson M."/>
            <person name="Bhonagiri V."/>
            <person name="Nash W.E."/>
            <person name="Mardis E.R."/>
            <person name="Wilson R.K."/>
        </authorList>
    </citation>
    <scope>NUCLEOTIDE SEQUENCE [LARGE SCALE GENOMIC DNA]</scope>
    <source>
        <strain evidence="1 2">DSM 16841</strain>
    </source>
</reference>
<protein>
    <submittedName>
        <fullName evidence="1">Uncharacterized protein</fullName>
    </submittedName>
</protein>
<evidence type="ECO:0000313" key="2">
    <source>
        <dbReference type="Proteomes" id="UP000003561"/>
    </source>
</evidence>
<proteinExistence type="predicted"/>
<dbReference type="AlphaFoldDB" id="C0FPQ2"/>
<sequence length="47" mass="5529">MHENHSGTFGGVYRCKIRRKRGKDMIQFTTNNTTLQNHSKNYLGKLF</sequence>